<feature type="compositionally biased region" description="Low complexity" evidence="1">
    <location>
        <begin position="143"/>
        <end position="153"/>
    </location>
</feature>
<feature type="compositionally biased region" description="Basic and acidic residues" evidence="1">
    <location>
        <begin position="32"/>
        <end position="48"/>
    </location>
</feature>
<keyword evidence="3" id="KW-1185">Reference proteome</keyword>
<reference evidence="2 3" key="1">
    <citation type="journal article" date="2020" name="Microb. Genom.">
        <title>Genetic diversity of clinical and environmental Mucorales isolates obtained from an investigation of mucormycosis cases among solid organ transplant recipients.</title>
        <authorList>
            <person name="Nguyen M.H."/>
            <person name="Kaul D."/>
            <person name="Muto C."/>
            <person name="Cheng S.J."/>
            <person name="Richter R.A."/>
            <person name="Bruno V.M."/>
            <person name="Liu G."/>
            <person name="Beyhan S."/>
            <person name="Sundermann A.J."/>
            <person name="Mounaud S."/>
            <person name="Pasculle A.W."/>
            <person name="Nierman W.C."/>
            <person name="Driscoll E."/>
            <person name="Cumbie R."/>
            <person name="Clancy C.J."/>
            <person name="Dupont C.L."/>
        </authorList>
    </citation>
    <scope>NUCLEOTIDE SEQUENCE [LARGE SCALE GENOMIC DNA]</scope>
    <source>
        <strain evidence="2 3">GL24</strain>
    </source>
</reference>
<evidence type="ECO:0000313" key="3">
    <source>
        <dbReference type="Proteomes" id="UP000740926"/>
    </source>
</evidence>
<feature type="compositionally biased region" description="Basic residues" evidence="1">
    <location>
        <begin position="196"/>
        <end position="205"/>
    </location>
</feature>
<feature type="compositionally biased region" description="Low complexity" evidence="1">
    <location>
        <begin position="231"/>
        <end position="243"/>
    </location>
</feature>
<name>A0A9P6YDE6_9FUNG</name>
<dbReference type="AlphaFoldDB" id="A0A9P6YDE6"/>
<feature type="compositionally biased region" description="Basic and acidic residues" evidence="1">
    <location>
        <begin position="73"/>
        <end position="85"/>
    </location>
</feature>
<protein>
    <submittedName>
        <fullName evidence="2">Uncharacterized protein</fullName>
    </submittedName>
</protein>
<evidence type="ECO:0000256" key="1">
    <source>
        <dbReference type="SAM" id="MobiDB-lite"/>
    </source>
</evidence>
<gene>
    <name evidence="2" type="ORF">G6F50_013731</name>
</gene>
<feature type="region of interest" description="Disordered" evidence="1">
    <location>
        <begin position="181"/>
        <end position="249"/>
    </location>
</feature>
<evidence type="ECO:0000313" key="2">
    <source>
        <dbReference type="EMBL" id="KAG1545600.1"/>
    </source>
</evidence>
<feature type="region of interest" description="Disordered" evidence="1">
    <location>
        <begin position="1"/>
        <end position="153"/>
    </location>
</feature>
<feature type="compositionally biased region" description="Low complexity" evidence="1">
    <location>
        <begin position="101"/>
        <end position="112"/>
    </location>
</feature>
<dbReference type="Proteomes" id="UP000740926">
    <property type="component" value="Unassembled WGS sequence"/>
</dbReference>
<feature type="compositionally biased region" description="Basic residues" evidence="1">
    <location>
        <begin position="14"/>
        <end position="24"/>
    </location>
</feature>
<dbReference type="EMBL" id="JAANIU010005762">
    <property type="protein sequence ID" value="KAG1545600.1"/>
    <property type="molecule type" value="Genomic_DNA"/>
</dbReference>
<sequence>MRRADSGPGADRRRPARRRRRHHCAAAGLCTGRDHRAGAGGVDRRPGVPRDASAARPRRCPAQGAGRGRSAGRRGDRPRLGHRPADPPVHGQHRAHRAEPAGRGTRRTTGGTADDDGRCQHRCRCTAAGGGHPARAGRRHRLAQQPAADRPAAAWQGGAGRLLDILLHQLPARDAVRARMGAPLPRPRPGGDRRAHAGVRLRTRRAQRDEGGAAAEGRVPGGAGQPVHDLAATSAATSSAKATTRARNR</sequence>
<accession>A0A9P6YDE6</accession>
<organism evidence="2 3">
    <name type="scientific">Rhizopus delemar</name>
    <dbReference type="NCBI Taxonomy" id="936053"/>
    <lineage>
        <taxon>Eukaryota</taxon>
        <taxon>Fungi</taxon>
        <taxon>Fungi incertae sedis</taxon>
        <taxon>Mucoromycota</taxon>
        <taxon>Mucoromycotina</taxon>
        <taxon>Mucoromycetes</taxon>
        <taxon>Mucorales</taxon>
        <taxon>Mucorineae</taxon>
        <taxon>Rhizopodaceae</taxon>
        <taxon>Rhizopus</taxon>
    </lineage>
</organism>
<comment type="caution">
    <text evidence="2">The sequence shown here is derived from an EMBL/GenBank/DDBJ whole genome shotgun (WGS) entry which is preliminary data.</text>
</comment>
<proteinExistence type="predicted"/>